<feature type="transmembrane region" description="Helical" evidence="7">
    <location>
        <begin position="294"/>
        <end position="325"/>
    </location>
</feature>
<comment type="similarity">
    <text evidence="2">Belongs to the EamA transporter family.</text>
</comment>
<organism evidence="9 10">
    <name type="scientific">Collinsella ihumii</name>
    <dbReference type="NCBI Taxonomy" id="1720204"/>
    <lineage>
        <taxon>Bacteria</taxon>
        <taxon>Bacillati</taxon>
        <taxon>Actinomycetota</taxon>
        <taxon>Coriobacteriia</taxon>
        <taxon>Coriobacteriales</taxon>
        <taxon>Coriobacteriaceae</taxon>
        <taxon>Collinsella</taxon>
    </lineage>
</organism>
<feature type="transmembrane region" description="Helical" evidence="7">
    <location>
        <begin position="136"/>
        <end position="155"/>
    </location>
</feature>
<keyword evidence="3" id="KW-1003">Cell membrane</keyword>
<dbReference type="InterPro" id="IPR037185">
    <property type="entry name" value="EmrE-like"/>
</dbReference>
<reference evidence="9" key="1">
    <citation type="journal article" date="2021" name="PeerJ">
        <title>Extensive microbial diversity within the chicken gut microbiome revealed by metagenomics and culture.</title>
        <authorList>
            <person name="Gilroy R."/>
            <person name="Ravi A."/>
            <person name="Getino M."/>
            <person name="Pursley I."/>
            <person name="Horton D.L."/>
            <person name="Alikhan N.F."/>
            <person name="Baker D."/>
            <person name="Gharbi K."/>
            <person name="Hall N."/>
            <person name="Watson M."/>
            <person name="Adriaenssens E.M."/>
            <person name="Foster-Nyarko E."/>
            <person name="Jarju S."/>
            <person name="Secka A."/>
            <person name="Antonio M."/>
            <person name="Oren A."/>
            <person name="Chaudhuri R.R."/>
            <person name="La Ragione R."/>
            <person name="Hildebrand F."/>
            <person name="Pallen M.J."/>
        </authorList>
    </citation>
    <scope>NUCLEOTIDE SEQUENCE</scope>
    <source>
        <strain evidence="9">ChiGjej2B2-7701</strain>
    </source>
</reference>
<gene>
    <name evidence="9" type="ORF">K8U80_06670</name>
</gene>
<dbReference type="InterPro" id="IPR050638">
    <property type="entry name" value="AA-Vitamin_Transporters"/>
</dbReference>
<dbReference type="InterPro" id="IPR000620">
    <property type="entry name" value="EamA_dom"/>
</dbReference>
<feature type="domain" description="EamA" evidence="8">
    <location>
        <begin position="194"/>
        <end position="326"/>
    </location>
</feature>
<feature type="domain" description="EamA" evidence="8">
    <location>
        <begin position="42"/>
        <end position="182"/>
    </location>
</feature>
<keyword evidence="6 7" id="KW-0472">Membrane</keyword>
<evidence type="ECO:0000256" key="6">
    <source>
        <dbReference type="ARBA" id="ARBA00023136"/>
    </source>
</evidence>
<feature type="transmembrane region" description="Helical" evidence="7">
    <location>
        <begin position="190"/>
        <end position="212"/>
    </location>
</feature>
<feature type="transmembrane region" description="Helical" evidence="7">
    <location>
        <begin position="219"/>
        <end position="241"/>
    </location>
</feature>
<dbReference type="AlphaFoldDB" id="A0A921IPG6"/>
<dbReference type="PANTHER" id="PTHR32322">
    <property type="entry name" value="INNER MEMBRANE TRANSPORTER"/>
    <property type="match status" value="1"/>
</dbReference>
<keyword evidence="4 7" id="KW-0812">Transmembrane</keyword>
<evidence type="ECO:0000256" key="2">
    <source>
        <dbReference type="ARBA" id="ARBA00007362"/>
    </source>
</evidence>
<feature type="transmembrane region" description="Helical" evidence="7">
    <location>
        <begin position="167"/>
        <end position="184"/>
    </location>
</feature>
<evidence type="ECO:0000313" key="9">
    <source>
        <dbReference type="EMBL" id="HJG31064.1"/>
    </source>
</evidence>
<reference evidence="9" key="2">
    <citation type="submission" date="2021-09" db="EMBL/GenBank/DDBJ databases">
        <authorList>
            <person name="Gilroy R."/>
        </authorList>
    </citation>
    <scope>NUCLEOTIDE SEQUENCE</scope>
    <source>
        <strain evidence="9">ChiGjej2B2-7701</strain>
    </source>
</reference>
<feature type="transmembrane region" description="Helical" evidence="7">
    <location>
        <begin position="113"/>
        <end position="130"/>
    </location>
</feature>
<evidence type="ECO:0000256" key="5">
    <source>
        <dbReference type="ARBA" id="ARBA00022989"/>
    </source>
</evidence>
<dbReference type="PANTHER" id="PTHR32322:SF18">
    <property type="entry name" value="S-ADENOSYLMETHIONINE_S-ADENOSYLHOMOCYSTEINE TRANSPORTER"/>
    <property type="match status" value="1"/>
</dbReference>
<protein>
    <submittedName>
        <fullName evidence="9">DMT family transporter</fullName>
    </submittedName>
</protein>
<dbReference type="GO" id="GO:0005886">
    <property type="term" value="C:plasma membrane"/>
    <property type="evidence" value="ECO:0007669"/>
    <property type="project" value="UniProtKB-SubCell"/>
</dbReference>
<feature type="transmembrane region" description="Helical" evidence="7">
    <location>
        <begin position="253"/>
        <end position="273"/>
    </location>
</feature>
<evidence type="ECO:0000313" key="10">
    <source>
        <dbReference type="Proteomes" id="UP000746751"/>
    </source>
</evidence>
<dbReference type="Proteomes" id="UP000746751">
    <property type="component" value="Unassembled WGS sequence"/>
</dbReference>
<name>A0A921IPG6_9ACTN</name>
<feature type="transmembrane region" description="Helical" evidence="7">
    <location>
        <begin position="40"/>
        <end position="61"/>
    </location>
</feature>
<dbReference type="EMBL" id="DYVF01000043">
    <property type="protein sequence ID" value="HJG31064.1"/>
    <property type="molecule type" value="Genomic_DNA"/>
</dbReference>
<sequence>MGVKTGAIKQEAVPSGVDAGSRAARRAWRERLNNEASRKLLIGALAAFLGGSFWGFSGTAASALFDVYHVDTMWLMSVRQLLAGALFMIIILLFDRKRFVQLWTTPEHRRQQIIFTIFGLLANQFFYLSAVRLTNAGTATVLQCLQLVVIMGYTCVKGRRRFRKREIVGLMLAFAGTVLISTGGDLTRLSIPPLGLAMGLLTALGAALITILPVKILPVYGSTIVTGSAMFMSGILTSIFVQPWSNPPALDAGGLEMLAVFVLIGSFLAYLLYMQGVKNVGSMRAGLIGTVEPVSATVTSAILLGTAFAPTDIMGFVLIIAMMFLTV</sequence>
<evidence type="ECO:0000256" key="7">
    <source>
        <dbReference type="SAM" id="Phobius"/>
    </source>
</evidence>
<evidence type="ECO:0000256" key="1">
    <source>
        <dbReference type="ARBA" id="ARBA00004651"/>
    </source>
</evidence>
<evidence type="ECO:0000256" key="4">
    <source>
        <dbReference type="ARBA" id="ARBA00022692"/>
    </source>
</evidence>
<evidence type="ECO:0000256" key="3">
    <source>
        <dbReference type="ARBA" id="ARBA00022475"/>
    </source>
</evidence>
<dbReference type="Pfam" id="PF00892">
    <property type="entry name" value="EamA"/>
    <property type="match status" value="2"/>
</dbReference>
<accession>A0A921IPG6</accession>
<keyword evidence="5 7" id="KW-1133">Transmembrane helix</keyword>
<evidence type="ECO:0000259" key="8">
    <source>
        <dbReference type="Pfam" id="PF00892"/>
    </source>
</evidence>
<feature type="transmembrane region" description="Helical" evidence="7">
    <location>
        <begin position="73"/>
        <end position="93"/>
    </location>
</feature>
<comment type="caution">
    <text evidence="9">The sequence shown here is derived from an EMBL/GenBank/DDBJ whole genome shotgun (WGS) entry which is preliminary data.</text>
</comment>
<dbReference type="SUPFAM" id="SSF103481">
    <property type="entry name" value="Multidrug resistance efflux transporter EmrE"/>
    <property type="match status" value="2"/>
</dbReference>
<comment type="subcellular location">
    <subcellularLocation>
        <location evidence="1">Cell membrane</location>
        <topology evidence="1">Multi-pass membrane protein</topology>
    </subcellularLocation>
</comment>
<proteinExistence type="inferred from homology"/>